<protein>
    <submittedName>
        <fullName evidence="1">Uncharacterized protein</fullName>
    </submittedName>
</protein>
<proteinExistence type="predicted"/>
<dbReference type="RefSeq" id="WP_157695040.1">
    <property type="nucleotide sequence ID" value="NZ_LT629705.1"/>
</dbReference>
<dbReference type="Proteomes" id="UP000198827">
    <property type="component" value="Chromosome I"/>
</dbReference>
<evidence type="ECO:0000313" key="2">
    <source>
        <dbReference type="Proteomes" id="UP000198827"/>
    </source>
</evidence>
<sequence length="145" mass="16127">MNSTRIDPIRYLNGESSKFGKFTATTIVVRHPSYPPPHSELRIIGNTPYGGGAHGVILVIQRSEINIGKYQIAEKSDVTAIYGYGEPSYFDNNGTLEIEAFNSKDQYVKGRFSFTSEIADTTVNGEFEITGFERNQIEHPTLSSD</sequence>
<dbReference type="EMBL" id="LT629705">
    <property type="protein sequence ID" value="SDP12165.1"/>
    <property type="molecule type" value="Genomic_DNA"/>
</dbReference>
<gene>
    <name evidence="1" type="ORF">SAMN04489798_4764</name>
</gene>
<accession>A0A1H0Q559</accession>
<reference evidence="1 2" key="1">
    <citation type="submission" date="2016-10" db="EMBL/GenBank/DDBJ databases">
        <authorList>
            <person name="de Groot N.N."/>
        </authorList>
    </citation>
    <scope>NUCLEOTIDE SEQUENCE [LARGE SCALE GENOMIC DNA]</scope>
    <source>
        <strain evidence="1 2">CECT 7543</strain>
    </source>
</reference>
<name>A0A1H0Q559_9PSED</name>
<dbReference type="AlphaFoldDB" id="A0A1H0Q559"/>
<evidence type="ECO:0000313" key="1">
    <source>
        <dbReference type="EMBL" id="SDP12165.1"/>
    </source>
</evidence>
<organism evidence="1 2">
    <name type="scientific">Pseudomonas arsenicoxydans</name>
    <dbReference type="NCBI Taxonomy" id="702115"/>
    <lineage>
        <taxon>Bacteria</taxon>
        <taxon>Pseudomonadati</taxon>
        <taxon>Pseudomonadota</taxon>
        <taxon>Gammaproteobacteria</taxon>
        <taxon>Pseudomonadales</taxon>
        <taxon>Pseudomonadaceae</taxon>
        <taxon>Pseudomonas</taxon>
    </lineage>
</organism>